<dbReference type="Pfam" id="PF01370">
    <property type="entry name" value="Epimerase"/>
    <property type="match status" value="1"/>
</dbReference>
<feature type="binding site" evidence="5">
    <location>
        <position position="306"/>
    </location>
    <ligand>
        <name>substrate</name>
    </ligand>
</feature>
<keyword evidence="5" id="KW-0511">Multifunctional enzyme</keyword>
<comment type="similarity">
    <text evidence="1 5">Belongs to the NAD(P)-dependent epimerase/dehydratase family. Fucose synthase subfamily.</text>
</comment>
<dbReference type="InterPro" id="IPR036291">
    <property type="entry name" value="NAD(P)-bd_dom_sf"/>
</dbReference>
<evidence type="ECO:0000256" key="3">
    <source>
        <dbReference type="ARBA" id="ARBA00023002"/>
    </source>
</evidence>
<evidence type="ECO:0000256" key="2">
    <source>
        <dbReference type="ARBA" id="ARBA00022857"/>
    </source>
</evidence>
<dbReference type="InterPro" id="IPR001509">
    <property type="entry name" value="Epimerase_deHydtase"/>
</dbReference>
<dbReference type="InterPro" id="IPR028614">
    <property type="entry name" value="GDP_fucose/colitose_synth"/>
</dbReference>
<feature type="active site" description="Proton donor/acceptor" evidence="5">
    <location>
        <position position="135"/>
    </location>
</feature>
<evidence type="ECO:0000259" key="6">
    <source>
        <dbReference type="Pfam" id="PF01370"/>
    </source>
</evidence>
<keyword evidence="2 5" id="KW-0521">NADP</keyword>
<dbReference type="UniPathway" id="UPA00128">
    <property type="reaction ID" value="UER00191"/>
</dbReference>
<comment type="pathway">
    <text evidence="5">Nucleotide-sugar biosynthesis; GDP-L-fucose biosynthesis via de novo pathway; GDP-L-fucose from GDP-alpha-D-mannose: step 2/2.</text>
</comment>
<sequence length="368" mass="42387">MEKNSKIYIVGHRGSAGSAIMEKLQKLGYNNLIYATREELNLLDFSAVKNFFDNNQPEYVFFAAAKMSALGVKAPADILYENLTIQNNIFFNSYSSNVKKLIFFGSSWMYPQRADNPIKEESLLTSELEYNAEPYALAKIAGVRMCEFYNLQYNTNFISVALTNLYGKTADYNLKTARVLPAMLRKFHLAKLLNEKRYDEILLDLNLQDQDEAISYLNTNGIYEEHIELWGAGKTRREFIHSDDLADVCIYIMNNINFSDLSKNNIKNTHINVGTGSDLSIAELAYLIKQITQYQGGIKFDISKPDSSMNRLLDCSKIYSLGWKHKIELKDGIKMMYEWYLNNYWGGGYSKKINYNYLPCDRMFKEVA</sequence>
<dbReference type="KEGG" id="csm:CSUB8521_0323"/>
<comment type="catalytic activity">
    <reaction evidence="5">
        <text>GDP-beta-L-fucose + NADP(+) = GDP-4-dehydro-alpha-D-rhamnose + NADPH + H(+)</text>
        <dbReference type="Rhea" id="RHEA:18885"/>
        <dbReference type="ChEBI" id="CHEBI:15378"/>
        <dbReference type="ChEBI" id="CHEBI:57273"/>
        <dbReference type="ChEBI" id="CHEBI:57783"/>
        <dbReference type="ChEBI" id="CHEBI:57964"/>
        <dbReference type="ChEBI" id="CHEBI:58349"/>
        <dbReference type="EC" id="1.1.1.271"/>
    </reaction>
</comment>
<gene>
    <name evidence="5" type="primary">fcl</name>
    <name evidence="7" type="ORF">CSUB8521_0323</name>
</gene>
<evidence type="ECO:0000313" key="7">
    <source>
        <dbReference type="EMBL" id="AJC90212.1"/>
    </source>
</evidence>
<feature type="binding site" evidence="5">
    <location>
        <position position="237"/>
    </location>
    <ligand>
        <name>substrate</name>
    </ligand>
</feature>
<feature type="domain" description="NAD-dependent epimerase/dehydratase" evidence="6">
    <location>
        <begin position="7"/>
        <end position="260"/>
    </location>
</feature>
<dbReference type="GO" id="GO:0016853">
    <property type="term" value="F:isomerase activity"/>
    <property type="evidence" value="ECO:0007669"/>
    <property type="project" value="UniProtKB-KW"/>
</dbReference>
<evidence type="ECO:0000256" key="5">
    <source>
        <dbReference type="HAMAP-Rule" id="MF_00956"/>
    </source>
</evidence>
<reference evidence="7 8" key="1">
    <citation type="journal article" date="2014" name="Genome Biol. Evol.">
        <title>Comparative Genomics of the Campylobacter lari Group.</title>
        <authorList>
            <person name="Miller W.G."/>
            <person name="Yee E."/>
            <person name="Chapman M.H."/>
            <person name="Smith T.P."/>
            <person name="Bono J.L."/>
            <person name="Huynh S."/>
            <person name="Parker C.T."/>
            <person name="Vandamme P."/>
            <person name="Luong K."/>
            <person name="Korlach J."/>
        </authorList>
    </citation>
    <scope>NUCLEOTIDE SEQUENCE [LARGE SCALE GENOMIC DNA]</scope>
    <source>
        <strain evidence="7 8">LMG 24374</strain>
    </source>
</reference>
<dbReference type="Proteomes" id="UP000031135">
    <property type="component" value="Chromosome"/>
</dbReference>
<keyword evidence="4 5" id="KW-0413">Isomerase</keyword>
<dbReference type="PANTHER" id="PTHR43238:SF1">
    <property type="entry name" value="GDP-L-FUCOSE SYNTHASE"/>
    <property type="match status" value="1"/>
</dbReference>
<accession>A0A0A8H8A9</accession>
<dbReference type="PANTHER" id="PTHR43238">
    <property type="entry name" value="GDP-L-FUCOSE SYNTHASE"/>
    <property type="match status" value="1"/>
</dbReference>
<dbReference type="EMBL" id="CP007772">
    <property type="protein sequence ID" value="AJC90212.1"/>
    <property type="molecule type" value="Genomic_DNA"/>
</dbReference>
<comment type="caution">
    <text evidence="5">Lacks conserved residue(s) required for the propagation of feature annotation.</text>
</comment>
<comment type="function">
    <text evidence="5">Catalyzes the two-step NADP-dependent conversion of GDP-4-dehydro-6-deoxy-D-mannose to GDP-fucose, involving an epimerase and a reductase reaction.</text>
</comment>
<feature type="binding site" evidence="5">
    <location>
        <begin position="11"/>
        <end position="17"/>
    </location>
    <ligand>
        <name>NADP(+)</name>
        <dbReference type="ChEBI" id="CHEBI:58349"/>
    </ligand>
</feature>
<feature type="binding site" evidence="5">
    <location>
        <position position="139"/>
    </location>
    <ligand>
        <name>NADP(+)</name>
        <dbReference type="ChEBI" id="CHEBI:58349"/>
    </ligand>
</feature>
<evidence type="ECO:0000313" key="8">
    <source>
        <dbReference type="Proteomes" id="UP000031135"/>
    </source>
</evidence>
<dbReference type="HAMAP" id="MF_00956">
    <property type="entry name" value="GDP_fucose_synth"/>
    <property type="match status" value="1"/>
</dbReference>
<dbReference type="RefSeq" id="WP_052242960.1">
    <property type="nucleotide sequence ID" value="NZ_CP007772.1"/>
</dbReference>
<dbReference type="SUPFAM" id="SSF51735">
    <property type="entry name" value="NAD(P)-binding Rossmann-fold domains"/>
    <property type="match status" value="1"/>
</dbReference>
<dbReference type="Gene3D" id="3.40.50.720">
    <property type="entry name" value="NAD(P)-binding Rossmann-like Domain"/>
    <property type="match status" value="1"/>
</dbReference>
<dbReference type="GO" id="GO:0042351">
    <property type="term" value="P:'de novo' GDP-L-fucose biosynthetic process"/>
    <property type="evidence" value="ECO:0007669"/>
    <property type="project" value="UniProtKB-UniRule"/>
</dbReference>
<dbReference type="EC" id="1.1.1.271" evidence="5"/>
<protein>
    <recommendedName>
        <fullName evidence="5">GDP-L-fucose synthase</fullName>
        <ecNumber evidence="5">1.1.1.271</ecNumber>
    </recommendedName>
    <alternativeName>
        <fullName evidence="5">GDP-4-keto-6-deoxy-D-mannose-3,5-epimerase-4-reductase</fullName>
    </alternativeName>
</protein>
<keyword evidence="3 5" id="KW-0560">Oxidoreductase</keyword>
<proteinExistence type="inferred from homology"/>
<dbReference type="HOGENOM" id="CLU_007383_18_0_7"/>
<feature type="site" description="Important for catalytic activity" evidence="5">
    <location>
        <position position="106"/>
    </location>
</feature>
<dbReference type="GO" id="GO:0070401">
    <property type="term" value="F:NADP+ binding"/>
    <property type="evidence" value="ECO:0007669"/>
    <property type="project" value="UniProtKB-UniRule"/>
</dbReference>
<dbReference type="GO" id="GO:0050577">
    <property type="term" value="F:GDP-L-fucose synthase activity"/>
    <property type="evidence" value="ECO:0007669"/>
    <property type="project" value="UniProtKB-UniRule"/>
</dbReference>
<dbReference type="OrthoDB" id="9811425at2"/>
<feature type="binding site" evidence="5">
    <location>
        <position position="186"/>
    </location>
    <ligand>
        <name>substrate</name>
    </ligand>
</feature>
<organism evidence="7 8">
    <name type="scientific">Campylobacter subantarcticus LMG 24374</name>
    <dbReference type="NCBI Taxonomy" id="1388751"/>
    <lineage>
        <taxon>Bacteria</taxon>
        <taxon>Pseudomonadati</taxon>
        <taxon>Campylobacterota</taxon>
        <taxon>Epsilonproteobacteria</taxon>
        <taxon>Campylobacterales</taxon>
        <taxon>Campylobacteraceae</taxon>
        <taxon>Campylobacter</taxon>
    </lineage>
</organism>
<evidence type="ECO:0000256" key="1">
    <source>
        <dbReference type="ARBA" id="ARBA00005959"/>
    </source>
</evidence>
<evidence type="ECO:0000256" key="4">
    <source>
        <dbReference type="ARBA" id="ARBA00023235"/>
    </source>
</evidence>
<dbReference type="Gene3D" id="3.90.25.10">
    <property type="entry name" value="UDP-galactose 4-epimerase, domain 1"/>
    <property type="match status" value="1"/>
</dbReference>
<dbReference type="AlphaFoldDB" id="A0A0A8H8A9"/>
<feature type="binding site" evidence="5">
    <location>
        <position position="230"/>
    </location>
    <ligand>
        <name>substrate</name>
    </ligand>
</feature>
<name>A0A0A8H8A9_9BACT</name>